<reference evidence="1 2" key="1">
    <citation type="journal article" date="2009" name="J. Bacteriol.">
        <title>Genome sequence of Azotobacter vinelandii, an obligate aerobe specialized to support diverse anaerobic metabolic processes.</title>
        <authorList>
            <person name="Setubal J.C."/>
            <person name="dos Santos P."/>
            <person name="Goldman B.S."/>
            <person name="Ertesvag H."/>
            <person name="Espin G."/>
            <person name="Rubio L.M."/>
            <person name="Valla S."/>
            <person name="Almeida N.F."/>
            <person name="Balasubramanian D."/>
            <person name="Cromes L."/>
            <person name="Curatti L."/>
            <person name="Du Z."/>
            <person name="Godsy E."/>
            <person name="Goodner B."/>
            <person name="Hellner-Burris K."/>
            <person name="Hernandez J.A."/>
            <person name="Houmiel K."/>
            <person name="Imperial J."/>
            <person name="Kennedy C."/>
            <person name="Larson T.J."/>
            <person name="Latreille P."/>
            <person name="Ligon L.S."/>
            <person name="Lu J."/>
            <person name="Maerk M."/>
            <person name="Miller N.M."/>
            <person name="Norton S."/>
            <person name="O'Carroll I.P."/>
            <person name="Paulsen I."/>
            <person name="Raulfs E.C."/>
            <person name="Roemer R."/>
            <person name="Rosser J."/>
            <person name="Segura D."/>
            <person name="Slater S."/>
            <person name="Stricklin S.L."/>
            <person name="Studholme D.J."/>
            <person name="Sun J."/>
            <person name="Viana C.J."/>
            <person name="Wallin E."/>
            <person name="Wang B."/>
            <person name="Wheeler C."/>
            <person name="Zhu H."/>
            <person name="Dean D.R."/>
            <person name="Dixon R."/>
            <person name="Wood D."/>
        </authorList>
    </citation>
    <scope>NUCLEOTIDE SEQUENCE [LARGE SCALE GENOMIC DNA]</scope>
    <source>
        <strain evidence="2">DJ / ATCC BAA-1303</strain>
    </source>
</reference>
<dbReference type="KEGG" id="avn:Avin_31990"/>
<sequence length="35" mass="4333">MISLQFMEYHSTEYLRENKDFNEVLKEVGIDYNLY</sequence>
<gene>
    <name evidence="1" type="ordered locus">Avin_31990</name>
</gene>
<proteinExistence type="predicted"/>
<keyword evidence="2" id="KW-1185">Reference proteome</keyword>
<evidence type="ECO:0000313" key="1">
    <source>
        <dbReference type="EMBL" id="ACO79362.1"/>
    </source>
</evidence>
<dbReference type="EMBL" id="CP001157">
    <property type="protein sequence ID" value="ACO79362.1"/>
    <property type="molecule type" value="Genomic_DNA"/>
</dbReference>
<protein>
    <submittedName>
        <fullName evidence="1">Uncharacterized protein</fullName>
    </submittedName>
</protein>
<dbReference type="HOGENOM" id="CLU_3362964_0_0_6"/>
<dbReference type="AlphaFoldDB" id="C1DP09"/>
<evidence type="ECO:0000313" key="2">
    <source>
        <dbReference type="Proteomes" id="UP000002424"/>
    </source>
</evidence>
<accession>C1DP09</accession>
<organism evidence="1 2">
    <name type="scientific">Azotobacter vinelandii (strain DJ / ATCC BAA-1303)</name>
    <dbReference type="NCBI Taxonomy" id="322710"/>
    <lineage>
        <taxon>Bacteria</taxon>
        <taxon>Pseudomonadati</taxon>
        <taxon>Pseudomonadota</taxon>
        <taxon>Gammaproteobacteria</taxon>
        <taxon>Pseudomonadales</taxon>
        <taxon>Pseudomonadaceae</taxon>
        <taxon>Azotobacter</taxon>
    </lineage>
</organism>
<dbReference type="Proteomes" id="UP000002424">
    <property type="component" value="Chromosome"/>
</dbReference>
<dbReference type="EnsemblBacteria" id="ACO79362">
    <property type="protein sequence ID" value="ACO79362"/>
    <property type="gene ID" value="Avin_31990"/>
</dbReference>
<name>C1DP09_AZOVD</name>